<dbReference type="GO" id="GO:0043022">
    <property type="term" value="F:ribosome binding"/>
    <property type="evidence" value="ECO:0007669"/>
    <property type="project" value="TreeGrafter"/>
</dbReference>
<dbReference type="PANTHER" id="PTHR10938:SF0">
    <property type="entry name" value="TRANSLATION INITIATION FACTOR IF-3, MITOCHONDRIAL"/>
    <property type="match status" value="1"/>
</dbReference>
<evidence type="ECO:0000259" key="4">
    <source>
        <dbReference type="Pfam" id="PF00707"/>
    </source>
</evidence>
<name>A0AAD5UFG8_9FUNG</name>
<evidence type="ECO:0000256" key="1">
    <source>
        <dbReference type="ARBA" id="ARBA00005439"/>
    </source>
</evidence>
<dbReference type="GO" id="GO:0003743">
    <property type="term" value="F:translation initiation factor activity"/>
    <property type="evidence" value="ECO:0007669"/>
    <property type="project" value="UniProtKB-KW"/>
</dbReference>
<dbReference type="EMBL" id="JADGKB010000055">
    <property type="protein sequence ID" value="KAJ3256122.1"/>
    <property type="molecule type" value="Genomic_DNA"/>
</dbReference>
<protein>
    <recommendedName>
        <fullName evidence="4">Translation initiation factor 3 C-terminal domain-containing protein</fullName>
    </recommendedName>
</protein>
<dbReference type="InterPro" id="IPR001288">
    <property type="entry name" value="Translation_initiation_fac_3"/>
</dbReference>
<dbReference type="GO" id="GO:0032790">
    <property type="term" value="P:ribosome disassembly"/>
    <property type="evidence" value="ECO:0007669"/>
    <property type="project" value="TreeGrafter"/>
</dbReference>
<organism evidence="5 6">
    <name type="scientific">Boothiomyces macroporosus</name>
    <dbReference type="NCBI Taxonomy" id="261099"/>
    <lineage>
        <taxon>Eukaryota</taxon>
        <taxon>Fungi</taxon>
        <taxon>Fungi incertae sedis</taxon>
        <taxon>Chytridiomycota</taxon>
        <taxon>Chytridiomycota incertae sedis</taxon>
        <taxon>Chytridiomycetes</taxon>
        <taxon>Rhizophydiales</taxon>
        <taxon>Terramycetaceae</taxon>
        <taxon>Boothiomyces</taxon>
    </lineage>
</organism>
<reference evidence="5" key="1">
    <citation type="submission" date="2020-05" db="EMBL/GenBank/DDBJ databases">
        <title>Phylogenomic resolution of chytrid fungi.</title>
        <authorList>
            <person name="Stajich J.E."/>
            <person name="Amses K."/>
            <person name="Simmons R."/>
            <person name="Seto K."/>
            <person name="Myers J."/>
            <person name="Bonds A."/>
            <person name="Quandt C.A."/>
            <person name="Barry K."/>
            <person name="Liu P."/>
            <person name="Grigoriev I."/>
            <person name="Longcore J.E."/>
            <person name="James T.Y."/>
        </authorList>
    </citation>
    <scope>NUCLEOTIDE SEQUENCE</scope>
    <source>
        <strain evidence="5">PLAUS21</strain>
    </source>
</reference>
<dbReference type="PANTHER" id="PTHR10938">
    <property type="entry name" value="TRANSLATION INITIATION FACTOR IF-3"/>
    <property type="match status" value="1"/>
</dbReference>
<gene>
    <name evidence="5" type="ORF">HK103_005691</name>
</gene>
<dbReference type="InterPro" id="IPR019815">
    <property type="entry name" value="Translation_initiation_fac_3_C"/>
</dbReference>
<keyword evidence="2" id="KW-0396">Initiation factor</keyword>
<dbReference type="AlphaFoldDB" id="A0AAD5UFG8"/>
<dbReference type="InterPro" id="IPR036788">
    <property type="entry name" value="T_IF-3_C_sf"/>
</dbReference>
<evidence type="ECO:0000313" key="5">
    <source>
        <dbReference type="EMBL" id="KAJ3256122.1"/>
    </source>
</evidence>
<keyword evidence="6" id="KW-1185">Reference proteome</keyword>
<evidence type="ECO:0000313" key="6">
    <source>
        <dbReference type="Proteomes" id="UP001210925"/>
    </source>
</evidence>
<accession>A0AAD5UFG8</accession>
<feature type="domain" description="Translation initiation factor 3 C-terminal" evidence="4">
    <location>
        <begin position="70"/>
        <end position="148"/>
    </location>
</feature>
<dbReference type="Proteomes" id="UP001210925">
    <property type="component" value="Unassembled WGS sequence"/>
</dbReference>
<evidence type="ECO:0000256" key="3">
    <source>
        <dbReference type="ARBA" id="ARBA00022917"/>
    </source>
</evidence>
<evidence type="ECO:0000256" key="2">
    <source>
        <dbReference type="ARBA" id="ARBA00022540"/>
    </source>
</evidence>
<comment type="similarity">
    <text evidence="1">Belongs to the IF-3 family.</text>
</comment>
<sequence length="151" mass="17143">MSTKLRNSQIPYTDIQLNIDNKLTTTTLKEALKSLPPQHELLLVNKHASPPIVKLCKIIKEKEKKSKNVLKEMEINSGIAENDYKIKLKKVSSFLEKGNSCQFKLIRKDRADCQELIQKIVKELDGVGRLVGNVVMSGRQMVFTLSPKKKP</sequence>
<comment type="caution">
    <text evidence="5">The sequence shown here is derived from an EMBL/GenBank/DDBJ whole genome shotgun (WGS) entry which is preliminary data.</text>
</comment>
<keyword evidence="3" id="KW-0648">Protein biosynthesis</keyword>
<dbReference type="Pfam" id="PF00707">
    <property type="entry name" value="IF3_C"/>
    <property type="match status" value="1"/>
</dbReference>
<dbReference type="Gene3D" id="3.30.110.10">
    <property type="entry name" value="Translation initiation factor 3 (IF-3), C-terminal domain"/>
    <property type="match status" value="1"/>
</dbReference>
<proteinExistence type="inferred from homology"/>
<dbReference type="SUPFAM" id="SSF55200">
    <property type="entry name" value="Translation initiation factor IF3, C-terminal domain"/>
    <property type="match status" value="1"/>
</dbReference>